<dbReference type="EMBL" id="FORG01000043">
    <property type="protein sequence ID" value="SFK26336.1"/>
    <property type="molecule type" value="Genomic_DNA"/>
</dbReference>
<reference evidence="3" key="1">
    <citation type="submission" date="2016-10" db="EMBL/GenBank/DDBJ databases">
        <authorList>
            <person name="de Groot N.N."/>
        </authorList>
    </citation>
    <scope>NUCLEOTIDE SEQUENCE [LARGE SCALE GENOMIC DNA]</scope>
    <source>
        <strain evidence="3">DSM 17908</strain>
    </source>
</reference>
<evidence type="ECO:0000313" key="3">
    <source>
        <dbReference type="EMBL" id="SFK26336.1"/>
    </source>
</evidence>
<keyword evidence="5" id="KW-1185">Reference proteome</keyword>
<dbReference type="Pfam" id="PF21812">
    <property type="entry name" value="DUF6881"/>
    <property type="match status" value="1"/>
</dbReference>
<dbReference type="AlphaFoldDB" id="A0A1I3Y515"/>
<dbReference type="Proteomes" id="UP000224607">
    <property type="component" value="Unassembled WGS sequence"/>
</dbReference>
<protein>
    <recommendedName>
        <fullName evidence="1">DUF6881 domain-containing protein</fullName>
    </recommendedName>
</protein>
<dbReference type="EMBL" id="NITY01000032">
    <property type="protein sequence ID" value="PHM35993.1"/>
    <property type="molecule type" value="Genomic_DNA"/>
</dbReference>
<dbReference type="OrthoDB" id="288554at2"/>
<gene>
    <name evidence="3" type="ORF">SAMN05421680_14316</name>
    <name evidence="2" type="ORF">Xmau_04394</name>
</gene>
<evidence type="ECO:0000259" key="1">
    <source>
        <dbReference type="Pfam" id="PF21812"/>
    </source>
</evidence>
<evidence type="ECO:0000313" key="2">
    <source>
        <dbReference type="EMBL" id="PHM35993.1"/>
    </source>
</evidence>
<sequence>MIYIKVYWKHNDEGYPIAIYSELDVDRYEVRKVEIFPNGKAYYAQEDKTTGDTILGEVPIPLISEINQDTQFEAYNITQEEFDSIWSKCF</sequence>
<reference evidence="2 5" key="3">
    <citation type="journal article" date="2017" name="Nat. Microbiol.">
        <title>Natural product diversity associated with the nematode symbionts Photorhabdus and Xenorhabdus.</title>
        <authorList>
            <person name="Tobias N.J."/>
            <person name="Wolff H."/>
            <person name="Djahanschiri B."/>
            <person name="Grundmann F."/>
            <person name="Kronenwerth M."/>
            <person name="Shi Y.M."/>
            <person name="Simonyi S."/>
            <person name="Grun P."/>
            <person name="Shapiro-Ilan D."/>
            <person name="Pidot S.J."/>
            <person name="Stinear T.P."/>
            <person name="Ebersberger I."/>
            <person name="Bode H.B."/>
        </authorList>
    </citation>
    <scope>NUCLEOTIDE SEQUENCE [LARGE SCALE GENOMIC DNA]</scope>
    <source>
        <strain evidence="2 5">DSM 17908</strain>
    </source>
</reference>
<evidence type="ECO:0000313" key="4">
    <source>
        <dbReference type="Proteomes" id="UP000198919"/>
    </source>
</evidence>
<name>A0A1I3Y515_9GAMM</name>
<evidence type="ECO:0000313" key="5">
    <source>
        <dbReference type="Proteomes" id="UP000224607"/>
    </source>
</evidence>
<dbReference type="InterPro" id="IPR049248">
    <property type="entry name" value="DUF6881"/>
</dbReference>
<proteinExistence type="predicted"/>
<reference evidence="4" key="2">
    <citation type="submission" date="2016-10" db="EMBL/GenBank/DDBJ databases">
        <authorList>
            <person name="Varghese N."/>
            <person name="Submissions S."/>
        </authorList>
    </citation>
    <scope>NUCLEOTIDE SEQUENCE [LARGE SCALE GENOMIC DNA]</scope>
    <source>
        <strain evidence="4">DSM 17908</strain>
    </source>
</reference>
<feature type="domain" description="DUF6881" evidence="1">
    <location>
        <begin position="3"/>
        <end position="88"/>
    </location>
</feature>
<accession>A0A1I3Y515</accession>
<dbReference type="Proteomes" id="UP000198919">
    <property type="component" value="Unassembled WGS sequence"/>
</dbReference>
<organism evidence="3 4">
    <name type="scientific">Xenorhabdus mauleonii</name>
    <dbReference type="NCBI Taxonomy" id="351675"/>
    <lineage>
        <taxon>Bacteria</taxon>
        <taxon>Pseudomonadati</taxon>
        <taxon>Pseudomonadota</taxon>
        <taxon>Gammaproteobacteria</taxon>
        <taxon>Enterobacterales</taxon>
        <taxon>Morganellaceae</taxon>
        <taxon>Xenorhabdus</taxon>
    </lineage>
</organism>
<dbReference type="RefSeq" id="WP_092514537.1">
    <property type="nucleotide sequence ID" value="NZ_CAWNQB010000026.1"/>
</dbReference>